<proteinExistence type="predicted"/>
<evidence type="ECO:0000313" key="5">
    <source>
        <dbReference type="Proteomes" id="UP000887023"/>
    </source>
</evidence>
<keyword evidence="2 4" id="KW-0503">Monooxygenase</keyword>
<keyword evidence="5" id="KW-1185">Reference proteome</keyword>
<name>A0ABX8SEQ7_9ACTN</name>
<sequence>MRTEPEPAELAAIPPSAWRARLERLFARDAGPALELIATTEHIFAPWGTYDLRTVPHWHSARAVIIGDAAHATSPSSGQGASMAIEDAVTLARCLRDIPESATALQSYQRLRRDRVERVVQQGRRNGSGKAIGAIVRDAMLPLVLRRFATPQSQAWMFDHRIDFDAPVDVGPVGQTDRS</sequence>
<evidence type="ECO:0000256" key="1">
    <source>
        <dbReference type="ARBA" id="ARBA00023002"/>
    </source>
</evidence>
<keyword evidence="1" id="KW-0560">Oxidoreductase</keyword>
<evidence type="ECO:0000259" key="3">
    <source>
        <dbReference type="Pfam" id="PF01494"/>
    </source>
</evidence>
<dbReference type="PANTHER" id="PTHR13789:SF309">
    <property type="entry name" value="PUTATIVE (AFU_ORTHOLOGUE AFUA_6G14510)-RELATED"/>
    <property type="match status" value="1"/>
</dbReference>
<dbReference type="Proteomes" id="UP000887023">
    <property type="component" value="Chromosome"/>
</dbReference>
<organism evidence="4 5">
    <name type="scientific">Skermania pinensis</name>
    <dbReference type="NCBI Taxonomy" id="39122"/>
    <lineage>
        <taxon>Bacteria</taxon>
        <taxon>Bacillati</taxon>
        <taxon>Actinomycetota</taxon>
        <taxon>Actinomycetes</taxon>
        <taxon>Mycobacteriales</taxon>
        <taxon>Gordoniaceae</taxon>
        <taxon>Skermania</taxon>
    </lineage>
</organism>
<protein>
    <submittedName>
        <fullName evidence="4">FAD-dependent monooxygenase</fullName>
    </submittedName>
</protein>
<dbReference type="GO" id="GO:0004497">
    <property type="term" value="F:monooxygenase activity"/>
    <property type="evidence" value="ECO:0007669"/>
    <property type="project" value="UniProtKB-KW"/>
</dbReference>
<evidence type="ECO:0000313" key="4">
    <source>
        <dbReference type="EMBL" id="QXQ15816.1"/>
    </source>
</evidence>
<dbReference type="EMBL" id="CP079105">
    <property type="protein sequence ID" value="QXQ15816.1"/>
    <property type="molecule type" value="Genomic_DNA"/>
</dbReference>
<feature type="domain" description="FAD-binding" evidence="3">
    <location>
        <begin position="53"/>
        <end position="122"/>
    </location>
</feature>
<dbReference type="InterPro" id="IPR002938">
    <property type="entry name" value="FAD-bd"/>
</dbReference>
<accession>A0ABX8SEQ7</accession>
<reference evidence="4" key="1">
    <citation type="submission" date="2021-07" db="EMBL/GenBank/DDBJ databases">
        <title>Candidatus Kaistella beijingensis sp. nov. isolated from a municipal wastewater treatment plant is involved in sludge foaming.</title>
        <authorList>
            <person name="Song Y."/>
            <person name="Liu S.-J."/>
        </authorList>
    </citation>
    <scope>NUCLEOTIDE SEQUENCE</scope>
    <source>
        <strain evidence="4">DSM 43998</strain>
    </source>
</reference>
<gene>
    <name evidence="4" type="ORF">KV203_09480</name>
</gene>
<dbReference type="InterPro" id="IPR050493">
    <property type="entry name" value="FAD-dep_Monooxygenase_BioMet"/>
</dbReference>
<evidence type="ECO:0000256" key="2">
    <source>
        <dbReference type="ARBA" id="ARBA00023033"/>
    </source>
</evidence>
<dbReference type="Pfam" id="PF01494">
    <property type="entry name" value="FAD_binding_3"/>
    <property type="match status" value="1"/>
</dbReference>
<dbReference type="PANTHER" id="PTHR13789">
    <property type="entry name" value="MONOOXYGENASE"/>
    <property type="match status" value="1"/>
</dbReference>